<dbReference type="EMBL" id="FMZH01000004">
    <property type="protein sequence ID" value="SDD06568.1"/>
    <property type="molecule type" value="Genomic_DNA"/>
</dbReference>
<dbReference type="SUPFAM" id="SSF103473">
    <property type="entry name" value="MFS general substrate transporter"/>
    <property type="match status" value="2"/>
</dbReference>
<feature type="transmembrane region" description="Helical" evidence="8">
    <location>
        <begin position="255"/>
        <end position="272"/>
    </location>
</feature>
<evidence type="ECO:0000256" key="5">
    <source>
        <dbReference type="ARBA" id="ARBA00022856"/>
    </source>
</evidence>
<dbReference type="InterPro" id="IPR020846">
    <property type="entry name" value="MFS_dom"/>
</dbReference>
<dbReference type="NCBIfam" id="TIGR00924">
    <property type="entry name" value="yjdL_sub1_fam"/>
    <property type="match status" value="1"/>
</dbReference>
<feature type="transmembrane region" description="Helical" evidence="8">
    <location>
        <begin position="462"/>
        <end position="482"/>
    </location>
</feature>
<evidence type="ECO:0000313" key="11">
    <source>
        <dbReference type="Proteomes" id="UP000199455"/>
    </source>
</evidence>
<keyword evidence="5" id="KW-0571">Peptide transport</keyword>
<feature type="transmembrane region" description="Helical" evidence="8">
    <location>
        <begin position="329"/>
        <end position="349"/>
    </location>
</feature>
<gene>
    <name evidence="10" type="ORF">SAMN04488024_10418</name>
</gene>
<feature type="transmembrane region" description="Helical" evidence="8">
    <location>
        <begin position="398"/>
        <end position="419"/>
    </location>
</feature>
<dbReference type="PANTHER" id="PTHR23517:SF15">
    <property type="entry name" value="PROTON-DEPENDENT OLIGOPEPTIDE FAMILY TRANSPORT PROTEIN"/>
    <property type="match status" value="1"/>
</dbReference>
<feature type="transmembrane region" description="Helical" evidence="8">
    <location>
        <begin position="49"/>
        <end position="67"/>
    </location>
</feature>
<dbReference type="InterPro" id="IPR050171">
    <property type="entry name" value="MFS_Transporters"/>
</dbReference>
<feature type="domain" description="Major facilitator superfamily (MFS) profile" evidence="9">
    <location>
        <begin position="36"/>
        <end position="524"/>
    </location>
</feature>
<dbReference type="Proteomes" id="UP000199455">
    <property type="component" value="Unassembled WGS sequence"/>
</dbReference>
<evidence type="ECO:0000256" key="6">
    <source>
        <dbReference type="ARBA" id="ARBA00022989"/>
    </source>
</evidence>
<feature type="transmembrane region" description="Helical" evidence="8">
    <location>
        <begin position="132"/>
        <end position="148"/>
    </location>
</feature>
<keyword evidence="6 8" id="KW-1133">Transmembrane helix</keyword>
<keyword evidence="11" id="KW-1185">Reference proteome</keyword>
<dbReference type="GO" id="GO:1904680">
    <property type="term" value="F:peptide transmembrane transporter activity"/>
    <property type="evidence" value="ECO:0007669"/>
    <property type="project" value="InterPro"/>
</dbReference>
<dbReference type="Gene3D" id="1.20.1250.20">
    <property type="entry name" value="MFS general substrate transporter like domains"/>
    <property type="match status" value="3"/>
</dbReference>
<evidence type="ECO:0000256" key="4">
    <source>
        <dbReference type="ARBA" id="ARBA00022692"/>
    </source>
</evidence>
<dbReference type="Pfam" id="PF00854">
    <property type="entry name" value="PTR2"/>
    <property type="match status" value="2"/>
</dbReference>
<evidence type="ECO:0000256" key="7">
    <source>
        <dbReference type="ARBA" id="ARBA00023136"/>
    </source>
</evidence>
<evidence type="ECO:0000256" key="8">
    <source>
        <dbReference type="SAM" id="Phobius"/>
    </source>
</evidence>
<keyword evidence="3" id="KW-1003">Cell membrane</keyword>
<accession>A0A1G6RPV2</accession>
<reference evidence="11" key="1">
    <citation type="submission" date="2016-10" db="EMBL/GenBank/DDBJ databases">
        <authorList>
            <person name="Varghese N."/>
            <person name="Submissions S."/>
        </authorList>
    </citation>
    <scope>NUCLEOTIDE SEQUENCE [LARGE SCALE GENOMIC DNA]</scope>
    <source>
        <strain evidence="11">DSM 18609</strain>
    </source>
</reference>
<dbReference type="PANTHER" id="PTHR23517">
    <property type="entry name" value="RESISTANCE PROTEIN MDTM, PUTATIVE-RELATED-RELATED"/>
    <property type="match status" value="1"/>
</dbReference>
<feature type="transmembrane region" description="Helical" evidence="8">
    <location>
        <begin position="109"/>
        <end position="126"/>
    </location>
</feature>
<feature type="transmembrane region" description="Helical" evidence="8">
    <location>
        <begin position="364"/>
        <end position="386"/>
    </location>
</feature>
<dbReference type="InterPro" id="IPR005279">
    <property type="entry name" value="Dipep/tripep_permease"/>
</dbReference>
<protein>
    <submittedName>
        <fullName evidence="10">Proton-dependent oligopeptide transporter, POT family</fullName>
    </submittedName>
</protein>
<feature type="transmembrane region" description="Helical" evidence="8">
    <location>
        <begin position="431"/>
        <end position="455"/>
    </location>
</feature>
<dbReference type="RefSeq" id="WP_090767974.1">
    <property type="nucleotide sequence ID" value="NZ_FMZH01000004.1"/>
</dbReference>
<name>A0A1G6RPV2_9SPHI</name>
<feature type="transmembrane region" description="Helical" evidence="8">
    <location>
        <begin position="301"/>
        <end position="322"/>
    </location>
</feature>
<keyword evidence="5" id="KW-0653">Protein transport</keyword>
<proteinExistence type="predicted"/>
<keyword evidence="4 8" id="KW-0812">Transmembrane</keyword>
<dbReference type="PROSITE" id="PS50850">
    <property type="entry name" value="MFS"/>
    <property type="match status" value="1"/>
</dbReference>
<feature type="transmembrane region" description="Helical" evidence="8">
    <location>
        <begin position="199"/>
        <end position="218"/>
    </location>
</feature>
<evidence type="ECO:0000256" key="3">
    <source>
        <dbReference type="ARBA" id="ARBA00022475"/>
    </source>
</evidence>
<dbReference type="InterPro" id="IPR000109">
    <property type="entry name" value="POT_fam"/>
</dbReference>
<dbReference type="GO" id="GO:0015833">
    <property type="term" value="P:peptide transport"/>
    <property type="evidence" value="ECO:0007669"/>
    <property type="project" value="UniProtKB-KW"/>
</dbReference>
<evidence type="ECO:0000313" key="10">
    <source>
        <dbReference type="EMBL" id="SDD06568.1"/>
    </source>
</evidence>
<dbReference type="InterPro" id="IPR036259">
    <property type="entry name" value="MFS_trans_sf"/>
</dbReference>
<dbReference type="STRING" id="390242.SAMN04488024_10418"/>
<keyword evidence="7 8" id="KW-0472">Membrane</keyword>
<comment type="subcellular location">
    <subcellularLocation>
        <location evidence="1">Cell membrane</location>
        <topology evidence="1">Multi-pass membrane protein</topology>
    </subcellularLocation>
</comment>
<feature type="transmembrane region" description="Helical" evidence="8">
    <location>
        <begin position="494"/>
        <end position="519"/>
    </location>
</feature>
<feature type="transmembrane region" description="Helical" evidence="8">
    <location>
        <begin position="169"/>
        <end position="193"/>
    </location>
</feature>
<evidence type="ECO:0000256" key="1">
    <source>
        <dbReference type="ARBA" id="ARBA00004651"/>
    </source>
</evidence>
<sequence length="531" mass="58767">MQKSNETISIDHDKELDLHLESQGVSKEKLFSHPVGLFVLFFTEMWERFSYYGMRAILVLFLISDLSKNGWGWPRPEALQLYAIYTGLVYFTPILGGLIADRFTGYRKAVIIGAFIMTLGHAAMALEGFSNNFFYLGLLLLIVGNGFFKPNISSIVGKLYPPISDKKDSAYAIFYMGINSGAFIGMLMCGYIGEKVGWHYGFGLAGVFMLFGMLQFYFGQKIFGVIGASVDKTKEVEKADPTVEEIPKKVRSQRLWVIAILSIFTIFFWMVFEQAGGSMTIFAKDYTLRNLTGGAATTFKWVDSILTIFPLVAVTFVLFSLARKIFKKYPATILFTLLSFAIIWVLAIWKVDRELGSVSTEVPASWFSVLNSFFIVSLAPIVSKIWETKFNPSGPVKFGFGLIFVGIGFAGLAYGGSAIPQGATSAEVSLFWLVFAYFFHTVGELCISPVGLSYVSKLAPANLVGLMFGVFFTCTAIGNYLAGATGSLIDKISTAYSISTFFLIFTIIPIVAGLIMFALSPLLRKWMHGVH</sequence>
<evidence type="ECO:0000259" key="9">
    <source>
        <dbReference type="PROSITE" id="PS50850"/>
    </source>
</evidence>
<keyword evidence="2" id="KW-0813">Transport</keyword>
<dbReference type="CDD" id="cd17346">
    <property type="entry name" value="MFS_DtpA_like"/>
    <property type="match status" value="1"/>
</dbReference>
<feature type="transmembrane region" description="Helical" evidence="8">
    <location>
        <begin position="79"/>
        <end position="100"/>
    </location>
</feature>
<evidence type="ECO:0000256" key="2">
    <source>
        <dbReference type="ARBA" id="ARBA00022448"/>
    </source>
</evidence>
<dbReference type="GO" id="GO:0005886">
    <property type="term" value="C:plasma membrane"/>
    <property type="evidence" value="ECO:0007669"/>
    <property type="project" value="UniProtKB-SubCell"/>
</dbReference>
<dbReference type="AlphaFoldDB" id="A0A1G6RPV2"/>
<organism evidence="10 11">
    <name type="scientific">Pedobacter soli</name>
    <dbReference type="NCBI Taxonomy" id="390242"/>
    <lineage>
        <taxon>Bacteria</taxon>
        <taxon>Pseudomonadati</taxon>
        <taxon>Bacteroidota</taxon>
        <taxon>Sphingobacteriia</taxon>
        <taxon>Sphingobacteriales</taxon>
        <taxon>Sphingobacteriaceae</taxon>
        <taxon>Pedobacter</taxon>
    </lineage>
</organism>